<comment type="similarity">
    <text evidence="1">Belongs to the trichothecene O-acetyltransferase family.</text>
</comment>
<evidence type="ECO:0000313" key="3">
    <source>
        <dbReference type="EMBL" id="KAF5329577.1"/>
    </source>
</evidence>
<dbReference type="GO" id="GO:0043386">
    <property type="term" value="P:mycotoxin biosynthetic process"/>
    <property type="evidence" value="ECO:0007669"/>
    <property type="project" value="InterPro"/>
</dbReference>
<dbReference type="InterPro" id="IPR009992">
    <property type="entry name" value="Tri3/Sat12/Sat16/Mac1"/>
</dbReference>
<evidence type="ECO:0000313" key="4">
    <source>
        <dbReference type="Proteomes" id="UP000567179"/>
    </source>
</evidence>
<dbReference type="EMBL" id="JAACJJ010000002">
    <property type="protein sequence ID" value="KAF5329577.1"/>
    <property type="molecule type" value="Genomic_DNA"/>
</dbReference>
<dbReference type="InterPro" id="IPR023213">
    <property type="entry name" value="CAT-like_dom_sf"/>
</dbReference>
<name>A0A8H5FAK9_9AGAR</name>
<dbReference type="OrthoDB" id="2548233at2759"/>
<dbReference type="AlphaFoldDB" id="A0A8H5FAK9"/>
<proteinExistence type="inferred from homology"/>
<evidence type="ECO:0008006" key="5">
    <source>
        <dbReference type="Google" id="ProtNLM"/>
    </source>
</evidence>
<keyword evidence="2" id="KW-0808">Transferase</keyword>
<dbReference type="Gene3D" id="3.30.559.30">
    <property type="entry name" value="Nonribosomal peptide synthetase, condensation domain"/>
    <property type="match status" value="1"/>
</dbReference>
<evidence type="ECO:0000256" key="2">
    <source>
        <dbReference type="ARBA" id="ARBA00022679"/>
    </source>
</evidence>
<dbReference type="Proteomes" id="UP000567179">
    <property type="component" value="Unassembled WGS sequence"/>
</dbReference>
<dbReference type="GO" id="GO:0016407">
    <property type="term" value="F:acetyltransferase activity"/>
    <property type="evidence" value="ECO:0007669"/>
    <property type="project" value="InterPro"/>
</dbReference>
<protein>
    <recommendedName>
        <fullName evidence="5">Condensation domain-containing protein</fullName>
    </recommendedName>
</protein>
<keyword evidence="4" id="KW-1185">Reference proteome</keyword>
<accession>A0A8H5FAK9</accession>
<gene>
    <name evidence="3" type="ORF">D9619_009004</name>
</gene>
<dbReference type="Pfam" id="PF07428">
    <property type="entry name" value="Tri3"/>
    <property type="match status" value="1"/>
</dbReference>
<reference evidence="3 4" key="1">
    <citation type="journal article" date="2020" name="ISME J.">
        <title>Uncovering the hidden diversity of litter-decomposition mechanisms in mushroom-forming fungi.</title>
        <authorList>
            <person name="Floudas D."/>
            <person name="Bentzer J."/>
            <person name="Ahren D."/>
            <person name="Johansson T."/>
            <person name="Persson P."/>
            <person name="Tunlid A."/>
        </authorList>
    </citation>
    <scope>NUCLEOTIDE SEQUENCE [LARGE SCALE GENOMIC DNA]</scope>
    <source>
        <strain evidence="3 4">CBS 101986</strain>
    </source>
</reference>
<dbReference type="Gene3D" id="3.30.559.10">
    <property type="entry name" value="Chloramphenicol acetyltransferase-like domain"/>
    <property type="match status" value="1"/>
</dbReference>
<dbReference type="PANTHER" id="PTHR42034">
    <property type="entry name" value="CHROMOSOME 7, WHOLE GENOME SHOTGUN SEQUENCE-RELATED"/>
    <property type="match status" value="1"/>
</dbReference>
<evidence type="ECO:0000256" key="1">
    <source>
        <dbReference type="ARBA" id="ARBA00006439"/>
    </source>
</evidence>
<organism evidence="3 4">
    <name type="scientific">Psilocybe cf. subviscida</name>
    <dbReference type="NCBI Taxonomy" id="2480587"/>
    <lineage>
        <taxon>Eukaryota</taxon>
        <taxon>Fungi</taxon>
        <taxon>Dikarya</taxon>
        <taxon>Basidiomycota</taxon>
        <taxon>Agaricomycotina</taxon>
        <taxon>Agaricomycetes</taxon>
        <taxon>Agaricomycetidae</taxon>
        <taxon>Agaricales</taxon>
        <taxon>Agaricineae</taxon>
        <taxon>Strophariaceae</taxon>
        <taxon>Psilocybe</taxon>
    </lineage>
</organism>
<sequence>MEIIDFNRYAWRKDEKVPGRVYREAGGGEVIEDIWNLTKHGEQNLFLGVYTTSTVPLSESKLFEHAKSAWTALRWEVPTIASSTSHIWHGPNKAPTTFITYDVGKSAEDVAEWADKTVKIFPDYASKTLDDLRYDVGQDPIPAKDLDLQTFLYLVPFSDTKFGFLLHTAHTTFDGAAVKILLTKFLTHFTKYITDAGYLAAQQDTFKWGTEDANLLPIVTDILRKREPAVLDEQGNVIQEERPEEYMGGKEYFETLSDVMNGFVTGGPRAHGFKTFLPFDPSTSKPKTKRFEHIFTVEESAKIREAGLIAGNKLTVNHLVLASLCLLPIYDSPPAPGTDGLIFLFGLADGRQRLEKKYRDVLAYPGYCLGVSSLQMPVSIFHNHPPEDKKGLILDFAQAVKKEYAKQAAYPALLAIQPQEGDLMLQAPPAPPFVGPQYGGDGRGSVYLFPKYPAEGDTVIEIDHFFVGLNKCDPGPFFRCTEWKGRVIFSIDFNELAVDHKVVRAWLDTWIELVLALTK</sequence>
<dbReference type="PANTHER" id="PTHR42034:SF1">
    <property type="entry name" value="CONDENSATION DOMAIN-CONTAINING PROTEIN"/>
    <property type="match status" value="1"/>
</dbReference>
<comment type="caution">
    <text evidence="3">The sequence shown here is derived from an EMBL/GenBank/DDBJ whole genome shotgun (WGS) entry which is preliminary data.</text>
</comment>